<organism evidence="3 4">
    <name type="scientific">Paraphoma chrysanthemicola</name>
    <dbReference type="NCBI Taxonomy" id="798071"/>
    <lineage>
        <taxon>Eukaryota</taxon>
        <taxon>Fungi</taxon>
        <taxon>Dikarya</taxon>
        <taxon>Ascomycota</taxon>
        <taxon>Pezizomycotina</taxon>
        <taxon>Dothideomycetes</taxon>
        <taxon>Pleosporomycetidae</taxon>
        <taxon>Pleosporales</taxon>
        <taxon>Pleosporineae</taxon>
        <taxon>Phaeosphaeriaceae</taxon>
        <taxon>Paraphoma</taxon>
    </lineage>
</organism>
<name>A0A8K0R7P4_9PLEO</name>
<feature type="region of interest" description="Disordered" evidence="2">
    <location>
        <begin position="200"/>
        <end position="234"/>
    </location>
</feature>
<dbReference type="OrthoDB" id="3801364at2759"/>
<keyword evidence="1" id="KW-0175">Coiled coil</keyword>
<feature type="region of interest" description="Disordered" evidence="2">
    <location>
        <begin position="468"/>
        <end position="489"/>
    </location>
</feature>
<evidence type="ECO:0000313" key="4">
    <source>
        <dbReference type="Proteomes" id="UP000813461"/>
    </source>
</evidence>
<evidence type="ECO:0000256" key="2">
    <source>
        <dbReference type="SAM" id="MobiDB-lite"/>
    </source>
</evidence>
<comment type="caution">
    <text evidence="3">The sequence shown here is derived from an EMBL/GenBank/DDBJ whole genome shotgun (WGS) entry which is preliminary data.</text>
</comment>
<dbReference type="EMBL" id="JAGMVJ010000009">
    <property type="protein sequence ID" value="KAH7087468.1"/>
    <property type="molecule type" value="Genomic_DNA"/>
</dbReference>
<dbReference type="Proteomes" id="UP000813461">
    <property type="component" value="Unassembled WGS sequence"/>
</dbReference>
<reference evidence="3" key="1">
    <citation type="journal article" date="2021" name="Nat. Commun.">
        <title>Genetic determinants of endophytism in the Arabidopsis root mycobiome.</title>
        <authorList>
            <person name="Mesny F."/>
            <person name="Miyauchi S."/>
            <person name="Thiergart T."/>
            <person name="Pickel B."/>
            <person name="Atanasova L."/>
            <person name="Karlsson M."/>
            <person name="Huettel B."/>
            <person name="Barry K.W."/>
            <person name="Haridas S."/>
            <person name="Chen C."/>
            <person name="Bauer D."/>
            <person name="Andreopoulos W."/>
            <person name="Pangilinan J."/>
            <person name="LaButti K."/>
            <person name="Riley R."/>
            <person name="Lipzen A."/>
            <person name="Clum A."/>
            <person name="Drula E."/>
            <person name="Henrissat B."/>
            <person name="Kohler A."/>
            <person name="Grigoriev I.V."/>
            <person name="Martin F.M."/>
            <person name="Hacquard S."/>
        </authorList>
    </citation>
    <scope>NUCLEOTIDE SEQUENCE</scope>
    <source>
        <strain evidence="3">MPI-SDFR-AT-0120</strain>
    </source>
</reference>
<dbReference type="AlphaFoldDB" id="A0A8K0R7P4"/>
<protein>
    <submittedName>
        <fullName evidence="3">Uncharacterized protein</fullName>
    </submittedName>
</protein>
<proteinExistence type="predicted"/>
<evidence type="ECO:0000313" key="3">
    <source>
        <dbReference type="EMBL" id="KAH7087468.1"/>
    </source>
</evidence>
<keyword evidence="4" id="KW-1185">Reference proteome</keyword>
<gene>
    <name evidence="3" type="ORF">FB567DRAFT_621381</name>
</gene>
<feature type="compositionally biased region" description="Basic and acidic residues" evidence="2">
    <location>
        <begin position="476"/>
        <end position="489"/>
    </location>
</feature>
<accession>A0A8K0R7P4</accession>
<feature type="coiled-coil region" evidence="1">
    <location>
        <begin position="380"/>
        <end position="450"/>
    </location>
</feature>
<sequence length="489" mass="55329">MSQRHARFAAPQAPSMLPARKANNASTNALRLLRNSLGQNAGLLDHLPVNDIQMVLQTDAGMESCINHKICLGAIPDENGGEPWTVWVYMSDNMRKDGLPDLRTVASHSRSGKLKSYNQREIVSKCKFRDEFEKAALKRSFLFVVLKASPPVNYCYRTCELIIKQACFILKGCEIPHGLEITDGFASDLIHACRKYEQQGLNGSGKGDSDSTSNKICSPPRTRPSIRKSEQRGPNMQRFEALTKNEANLKPLTPLHAVSPVSPSFPGSSLASGPNQATATHQLQACGKESPISSEQMLQEPDTEKQYNILEAPKGPASMRNLNEYLEIRGRNEDVSDEIEHIKSKIKEVDADYWEKRQELCTFIDQELKHMHGEKLREIAADYQARYDKIKADFEAENKKVRAEQVVEVQERKAGYAQLKKEHEQQVQGLRDLEKEKVQLKRSLEHELDQKQKNITMDQLLDFVHTQGSARKKAKLEHVPKDEDDQDMK</sequence>
<evidence type="ECO:0000256" key="1">
    <source>
        <dbReference type="SAM" id="Coils"/>
    </source>
</evidence>